<evidence type="ECO:0000313" key="1">
    <source>
        <dbReference type="EMBL" id="KKN09280.1"/>
    </source>
</evidence>
<comment type="caution">
    <text evidence="1">The sequence shown here is derived from an EMBL/GenBank/DDBJ whole genome shotgun (WGS) entry which is preliminary data.</text>
</comment>
<dbReference type="EMBL" id="LAZR01004365">
    <property type="protein sequence ID" value="KKN09280.1"/>
    <property type="molecule type" value="Genomic_DNA"/>
</dbReference>
<gene>
    <name evidence="1" type="ORF">LCGC14_1048060</name>
</gene>
<proteinExistence type="predicted"/>
<sequence>MTTTLNDINQTIIDLRSSNTKQSTIDSIVKRMREINARANISNRKVIVDKVKTKAKRSAQYIKVAKRTSALHAFAHILFDKACYTRKQCIDLCLKHFDTKYSLSAITTMLTDVKNLKYYQRYVDTLVIADTQTKILHYTNKSAISFQQIQAQKNQIQINAAA</sequence>
<dbReference type="AlphaFoldDB" id="A0A0F9MPP6"/>
<protein>
    <submittedName>
        <fullName evidence="1">Uncharacterized protein</fullName>
    </submittedName>
</protein>
<organism evidence="1">
    <name type="scientific">marine sediment metagenome</name>
    <dbReference type="NCBI Taxonomy" id="412755"/>
    <lineage>
        <taxon>unclassified sequences</taxon>
        <taxon>metagenomes</taxon>
        <taxon>ecological metagenomes</taxon>
    </lineage>
</organism>
<reference evidence="1" key="1">
    <citation type="journal article" date="2015" name="Nature">
        <title>Complex archaea that bridge the gap between prokaryotes and eukaryotes.</title>
        <authorList>
            <person name="Spang A."/>
            <person name="Saw J.H."/>
            <person name="Jorgensen S.L."/>
            <person name="Zaremba-Niedzwiedzka K."/>
            <person name="Martijn J."/>
            <person name="Lind A.E."/>
            <person name="van Eijk R."/>
            <person name="Schleper C."/>
            <person name="Guy L."/>
            <person name="Ettema T.J."/>
        </authorList>
    </citation>
    <scope>NUCLEOTIDE SEQUENCE</scope>
</reference>
<accession>A0A0F9MPP6</accession>
<name>A0A0F9MPP6_9ZZZZ</name>